<protein>
    <submittedName>
        <fullName evidence="2">Putative LRR receptor-like serine/threonine-protein kinase</fullName>
    </submittedName>
</protein>
<dbReference type="FunFam" id="3.30.200.20:FF:000268">
    <property type="entry name" value="probable receptor-like serine/threonine-protein kinase At5g57670"/>
    <property type="match status" value="1"/>
</dbReference>
<feature type="region of interest" description="Disordered" evidence="1">
    <location>
        <begin position="399"/>
        <end position="427"/>
    </location>
</feature>
<feature type="compositionally biased region" description="Polar residues" evidence="1">
    <location>
        <begin position="210"/>
        <end position="220"/>
    </location>
</feature>
<dbReference type="InterPro" id="IPR014729">
    <property type="entry name" value="Rossmann-like_a/b/a_fold"/>
</dbReference>
<evidence type="ECO:0000256" key="1">
    <source>
        <dbReference type="SAM" id="MobiDB-lite"/>
    </source>
</evidence>
<dbReference type="InterPro" id="IPR011009">
    <property type="entry name" value="Kinase-like_dom_sf"/>
</dbReference>
<dbReference type="SMART" id="SM00220">
    <property type="entry name" value="S_TKc"/>
    <property type="match status" value="1"/>
</dbReference>
<dbReference type="AlphaFoldDB" id="R7WFF7"/>
<dbReference type="Pfam" id="PF00582">
    <property type="entry name" value="Usp"/>
    <property type="match status" value="1"/>
</dbReference>
<feature type="region of interest" description="Disordered" evidence="1">
    <location>
        <begin position="822"/>
        <end position="842"/>
    </location>
</feature>
<dbReference type="InterPro" id="IPR006016">
    <property type="entry name" value="UspA"/>
</dbReference>
<dbReference type="Gene3D" id="3.30.200.20">
    <property type="entry name" value="Phosphorylase Kinase, domain 1"/>
    <property type="match status" value="1"/>
</dbReference>
<dbReference type="EnsemblPlants" id="EMT19880">
    <property type="protein sequence ID" value="EMT19880"/>
    <property type="gene ID" value="F775_21860"/>
</dbReference>
<evidence type="ECO:0000313" key="2">
    <source>
        <dbReference type="EnsemblPlants" id="EMT19880"/>
    </source>
</evidence>
<dbReference type="InterPro" id="IPR046958">
    <property type="entry name" value="RBK1/2/STUNTED"/>
</dbReference>
<proteinExistence type="predicted"/>
<dbReference type="SUPFAM" id="SSF56112">
    <property type="entry name" value="Protein kinase-like (PK-like)"/>
    <property type="match status" value="1"/>
</dbReference>
<dbReference type="Gene3D" id="3.40.50.620">
    <property type="entry name" value="HUPs"/>
    <property type="match status" value="1"/>
</dbReference>
<dbReference type="SUPFAM" id="SSF52402">
    <property type="entry name" value="Adenine nucleotide alpha hydrolases-like"/>
    <property type="match status" value="1"/>
</dbReference>
<name>R7WFF7_AEGTA</name>
<dbReference type="GO" id="GO:0004672">
    <property type="term" value="F:protein kinase activity"/>
    <property type="evidence" value="ECO:0007669"/>
    <property type="project" value="InterPro"/>
</dbReference>
<dbReference type="PANTHER" id="PTHR47987">
    <property type="entry name" value="OS08G0249100 PROTEIN"/>
    <property type="match status" value="1"/>
</dbReference>
<dbReference type="InterPro" id="IPR008271">
    <property type="entry name" value="Ser/Thr_kinase_AS"/>
</dbReference>
<dbReference type="Pfam" id="PF00069">
    <property type="entry name" value="Pkinase"/>
    <property type="match status" value="1"/>
</dbReference>
<feature type="compositionally biased region" description="Polar residues" evidence="1">
    <location>
        <begin position="266"/>
        <end position="277"/>
    </location>
</feature>
<dbReference type="InterPro" id="IPR000719">
    <property type="entry name" value="Prot_kinase_dom"/>
</dbReference>
<dbReference type="PROSITE" id="PS50011">
    <property type="entry name" value="PROTEIN_KINASE_DOM"/>
    <property type="match status" value="1"/>
</dbReference>
<dbReference type="PROSITE" id="PS00108">
    <property type="entry name" value="PROTEIN_KINASE_ST"/>
    <property type="match status" value="1"/>
</dbReference>
<dbReference type="GO" id="GO:0005524">
    <property type="term" value="F:ATP binding"/>
    <property type="evidence" value="ECO:0007669"/>
    <property type="project" value="InterPro"/>
</dbReference>
<dbReference type="PANTHER" id="PTHR47987:SF5">
    <property type="entry name" value="PROTEIN KINASE DOMAIN-CONTAINING PROTEIN"/>
    <property type="match status" value="1"/>
</dbReference>
<dbReference type="FunFam" id="1.10.510.10:FF:000284">
    <property type="entry name" value="Putative receptor-like serine/threonine-protein kinase"/>
    <property type="match status" value="1"/>
</dbReference>
<reference evidence="2" key="1">
    <citation type="submission" date="2015-06" db="UniProtKB">
        <authorList>
            <consortium name="EnsemblPlants"/>
        </authorList>
    </citation>
    <scope>IDENTIFICATION</scope>
</reference>
<dbReference type="Gene3D" id="1.10.510.10">
    <property type="entry name" value="Transferase(Phosphotransferase) domain 1"/>
    <property type="match status" value="1"/>
</dbReference>
<feature type="region of interest" description="Disordered" evidence="1">
    <location>
        <begin position="248"/>
        <end position="283"/>
    </location>
</feature>
<feature type="compositionally biased region" description="Polar residues" evidence="1">
    <location>
        <begin position="399"/>
        <end position="421"/>
    </location>
</feature>
<feature type="region of interest" description="Disordered" evidence="1">
    <location>
        <begin position="207"/>
        <end position="230"/>
    </location>
</feature>
<sequence length="842" mass="90814">MRHGPRRPRCAPPPVGVPARGWGGRTLLVAVRRDAAGRELLTWALAKAASAGDRVVALHVTTAGAADGFGPDERSRAADSLASVLGAYDGFCNLSQINLELRVCHGSSVKRALVNEAISYGAAQLILGITKNSRHLGLSATVVAKYCAKRVPQSCTVLAVSNGAVVYHGNAIQEEINHCCTTTKITNNPVQHTPQKHTHTSKAGYIGAERSNTTPSTTRVTGGLNREHATARRRSYIRRTMGFKAVPTRRLRHRSAATARPKDQSFLRSNTTGSESRGNAFKKVSPRRNYSLVAETPRRIYRKILDAAATIGEKTKDDSSIGHCRSLQRNMSMSMSAPVSPKVAAAPPTPVTCHRRELPEVAAGWPLRRKDIMPASPECSEMSVVEWAMRLPSRCSLLSPASSVKTSDHQATSQSRSDSTEPPSPVTEEAAELVSIREKYSSMYTMFSYSDLARITSDFSPERVVGKGGASHVYSGRCEDGKELAVKVLKSSAEVMKEFVGEIGIVSSVEHKNAMALVGFCAERGKLMLVYDYMRRGSLEEILHGEEKECKGSRLDWPERFKVAVGVARALNYLHGGGHTKCPVIHRDVKSSNILISQDCEPKLCDFGLALWAADAAAQVTGDDLAGTFGYLAPEYFMHGKVSDKMDVYAFGVVLLELVSGRKPVSSGGPKGQESIVMWANSVVQGGKLTELVDPSLPTDGDNAGEMERIALAAALCIRRAPHVRPSMANVLKLLDGDSDAVQWARSQLGMPNACDDNHGDKDYDSAAALPDKNDIQSYIKLALLDGGDEEDDDDSASVGCAADFIAGNMSLEEYMKGRWSRSSSLTEDGGSNHGGSARVFV</sequence>
<accession>R7WFF7</accession>
<organism evidence="2">
    <name type="scientific">Aegilops tauschii</name>
    <name type="common">Tausch's goatgrass</name>
    <name type="synonym">Aegilops squarrosa</name>
    <dbReference type="NCBI Taxonomy" id="37682"/>
    <lineage>
        <taxon>Eukaryota</taxon>
        <taxon>Viridiplantae</taxon>
        <taxon>Streptophyta</taxon>
        <taxon>Embryophyta</taxon>
        <taxon>Tracheophyta</taxon>
        <taxon>Spermatophyta</taxon>
        <taxon>Magnoliopsida</taxon>
        <taxon>Liliopsida</taxon>
        <taxon>Poales</taxon>
        <taxon>Poaceae</taxon>
        <taxon>BOP clade</taxon>
        <taxon>Pooideae</taxon>
        <taxon>Triticodae</taxon>
        <taxon>Triticeae</taxon>
        <taxon>Triticinae</taxon>
        <taxon>Aegilops</taxon>
    </lineage>
</organism>